<gene>
    <name evidence="4" type="ORF">CL6EHI_118280</name>
</gene>
<dbReference type="SMR" id="A0A5K1UZ09"/>
<reference evidence="4 5" key="1">
    <citation type="submission" date="2016-05" db="EMBL/GenBank/DDBJ databases">
        <title>First whole genome sequencing of Entamoeba histolytica HM1:IMSS-clone-6.</title>
        <authorList>
            <person name="Mukherjee Avik.K."/>
            <person name="Izumyama S."/>
            <person name="Nakada-Tsukui K."/>
            <person name="Nozaki T."/>
        </authorList>
    </citation>
    <scope>NUCLEOTIDE SEQUENCE [LARGE SCALE GENOMIC DNA]</scope>
    <source>
        <strain evidence="4 5">HM1:IMSS clone 6</strain>
    </source>
</reference>
<dbReference type="PROSITE" id="PS51419">
    <property type="entry name" value="RAB"/>
    <property type="match status" value="1"/>
</dbReference>
<dbReference type="Gene3D" id="3.40.50.300">
    <property type="entry name" value="P-loop containing nucleotide triphosphate hydrolases"/>
    <property type="match status" value="1"/>
</dbReference>
<evidence type="ECO:0000256" key="2">
    <source>
        <dbReference type="ARBA" id="ARBA00023134"/>
    </source>
</evidence>
<dbReference type="OMA" id="SCCCLIM"/>
<comment type="caution">
    <text evidence="4">The sequence shown here is derived from an EMBL/GenBank/DDBJ whole genome shotgun (WGS) entry which is preliminary data.</text>
</comment>
<dbReference type="Proteomes" id="UP000078387">
    <property type="component" value="Unassembled WGS sequence"/>
</dbReference>
<evidence type="ECO:0000256" key="3">
    <source>
        <dbReference type="ARBA" id="ARBA00023288"/>
    </source>
</evidence>
<dbReference type="VEuPathDB" id="AmoebaDB:KM1_303310"/>
<organism evidence="4 5">
    <name type="scientific">Entamoeba histolytica</name>
    <dbReference type="NCBI Taxonomy" id="5759"/>
    <lineage>
        <taxon>Eukaryota</taxon>
        <taxon>Amoebozoa</taxon>
        <taxon>Evosea</taxon>
        <taxon>Archamoebae</taxon>
        <taxon>Mastigamoebida</taxon>
        <taxon>Entamoebidae</taxon>
        <taxon>Entamoeba</taxon>
    </lineage>
</organism>
<dbReference type="GO" id="GO:0005525">
    <property type="term" value="F:GTP binding"/>
    <property type="evidence" value="ECO:0007669"/>
    <property type="project" value="UniProtKB-KW"/>
</dbReference>
<dbReference type="SMART" id="SM00175">
    <property type="entry name" value="RAB"/>
    <property type="match status" value="1"/>
</dbReference>
<dbReference type="AlphaFoldDB" id="A0A5K1UZ09"/>
<evidence type="ECO:0000313" key="4">
    <source>
        <dbReference type="EMBL" id="GAT94079.1"/>
    </source>
</evidence>
<dbReference type="FunFam" id="3.40.50.300:FF:003335">
    <property type="entry name" value="Ras family protein"/>
    <property type="match status" value="1"/>
</dbReference>
<dbReference type="VEuPathDB" id="AmoebaDB:EHI8A_240570"/>
<sequence length="202" mass="23102">MTNDEGTSFDEMISTTSEELRSRNVKIILLGDDLEGVNELIKNGLARLLIKEKLDEENYRIQHEGEEIMLTISYTDGKEKMEPLTTMLFKSANVVFIVYQIGHPETAEHLSSWLKEIDRYAENSVPRKLLGLKSNKALTEVNYAKQFAEENLVKNEVLDINDPTLCSQLFIKEIDNALIDSVQSKPIPLKKNEKKYCCCLIM</sequence>
<dbReference type="EMBL" id="BDEQ01000001">
    <property type="protein sequence ID" value="GAT94079.1"/>
    <property type="molecule type" value="Genomic_DNA"/>
</dbReference>
<dbReference type="Pfam" id="PF00071">
    <property type="entry name" value="Ras"/>
    <property type="match status" value="1"/>
</dbReference>
<keyword evidence="3" id="KW-0449">Lipoprotein</keyword>
<name>A0A5K1UZ09_ENTHI</name>
<dbReference type="InterPro" id="IPR050227">
    <property type="entry name" value="Rab"/>
</dbReference>
<evidence type="ECO:0000256" key="1">
    <source>
        <dbReference type="ARBA" id="ARBA00022741"/>
    </source>
</evidence>
<dbReference type="GO" id="GO:0003924">
    <property type="term" value="F:GTPase activity"/>
    <property type="evidence" value="ECO:0007669"/>
    <property type="project" value="InterPro"/>
</dbReference>
<keyword evidence="2" id="KW-0342">GTP-binding</keyword>
<keyword evidence="1" id="KW-0547">Nucleotide-binding</keyword>
<dbReference type="InterPro" id="IPR001806">
    <property type="entry name" value="Small_GTPase"/>
</dbReference>
<dbReference type="PANTHER" id="PTHR47977">
    <property type="entry name" value="RAS-RELATED PROTEIN RAB"/>
    <property type="match status" value="1"/>
</dbReference>
<dbReference type="VEuPathDB" id="AmoebaDB:EHI_118280"/>
<dbReference type="VEuPathDB" id="AmoebaDB:EHI7A_199660"/>
<proteinExistence type="predicted"/>
<dbReference type="VEuPathDB" id="AmoebaDB:EHI5A_250310"/>
<dbReference type="InterPro" id="IPR027417">
    <property type="entry name" value="P-loop_NTPase"/>
</dbReference>
<dbReference type="SUPFAM" id="SSF52540">
    <property type="entry name" value="P-loop containing nucleoside triphosphate hydrolases"/>
    <property type="match status" value="1"/>
</dbReference>
<protein>
    <submittedName>
        <fullName evidence="4">Ras family protein</fullName>
    </submittedName>
</protein>
<accession>A0A5K1UZ09</accession>
<evidence type="ECO:0000313" key="5">
    <source>
        <dbReference type="Proteomes" id="UP000078387"/>
    </source>
</evidence>